<dbReference type="SUPFAM" id="SSF53850">
    <property type="entry name" value="Periplasmic binding protein-like II"/>
    <property type="match status" value="1"/>
</dbReference>
<dbReference type="CDD" id="cd01008">
    <property type="entry name" value="PBP2_NrtA_SsuA_CpmA_like"/>
    <property type="match status" value="1"/>
</dbReference>
<name>A0ABV9FXD9_9NOCA</name>
<sequence>MSRTRRLPRARAALAILPVVALVAACGSGSDDAAATATPGAEPTFVLKVTDPGNAGPLAVGKRDGTFDKALAPLGAEVEWVKAPPAFSANLKLFNAGQLDVSGGAYSPVVGALSKDVAVRIIAVADPVDQDQSGIIASPGSGVKEVKDLVGKRIAVNPAGKGEYITLKALRRANIPFDQVERVPLQPSDAASAFSTGQVDAWASFNDPYQEAKARDGVVEIATEASIDSKDNTIVAFRTAVLDERPDVAAKYLETLQTLTEAQRSNPEDYQNVFEKAGPRALSGDRLARAVDLGRRASVPHYPTADDAADLQEVADLFFQNGVTTRALTANDVFYPLQDKLAGSAQNPSAQNQSAPTKGN</sequence>
<protein>
    <submittedName>
        <fullName evidence="3">NrtA/SsuA/CpmA family ABC transporter substrate-binding protein</fullName>
    </submittedName>
</protein>
<dbReference type="Proteomes" id="UP001595914">
    <property type="component" value="Unassembled WGS sequence"/>
</dbReference>
<feature type="chain" id="PRO_5047381875" evidence="1">
    <location>
        <begin position="34"/>
        <end position="360"/>
    </location>
</feature>
<proteinExistence type="predicted"/>
<feature type="domain" description="SsuA/THI5-like" evidence="2">
    <location>
        <begin position="83"/>
        <end position="268"/>
    </location>
</feature>
<evidence type="ECO:0000259" key="2">
    <source>
        <dbReference type="Pfam" id="PF09084"/>
    </source>
</evidence>
<organism evidence="3 4">
    <name type="scientific">Rhodococcus kronopolitis</name>
    <dbReference type="NCBI Taxonomy" id="1460226"/>
    <lineage>
        <taxon>Bacteria</taxon>
        <taxon>Bacillati</taxon>
        <taxon>Actinomycetota</taxon>
        <taxon>Actinomycetes</taxon>
        <taxon>Mycobacteriales</taxon>
        <taxon>Nocardiaceae</taxon>
        <taxon>Rhodococcus</taxon>
    </lineage>
</organism>
<evidence type="ECO:0000313" key="3">
    <source>
        <dbReference type="EMBL" id="MFC4605884.1"/>
    </source>
</evidence>
<keyword evidence="4" id="KW-1185">Reference proteome</keyword>
<dbReference type="PANTHER" id="PTHR30024">
    <property type="entry name" value="ALIPHATIC SULFONATES-BINDING PROTEIN-RELATED"/>
    <property type="match status" value="1"/>
</dbReference>
<accession>A0ABV9FXD9</accession>
<dbReference type="Gene3D" id="3.40.190.10">
    <property type="entry name" value="Periplasmic binding protein-like II"/>
    <property type="match status" value="2"/>
</dbReference>
<evidence type="ECO:0000313" key="4">
    <source>
        <dbReference type="Proteomes" id="UP001595914"/>
    </source>
</evidence>
<reference evidence="4" key="1">
    <citation type="journal article" date="2019" name="Int. J. Syst. Evol. Microbiol.">
        <title>The Global Catalogue of Microorganisms (GCM) 10K type strain sequencing project: providing services to taxonomists for standard genome sequencing and annotation.</title>
        <authorList>
            <consortium name="The Broad Institute Genomics Platform"/>
            <consortium name="The Broad Institute Genome Sequencing Center for Infectious Disease"/>
            <person name="Wu L."/>
            <person name="Ma J."/>
        </authorList>
    </citation>
    <scope>NUCLEOTIDE SEQUENCE [LARGE SCALE GENOMIC DNA]</scope>
    <source>
        <strain evidence="4">CCUG 54520</strain>
    </source>
</reference>
<dbReference type="Pfam" id="PF09084">
    <property type="entry name" value="NMT1"/>
    <property type="match status" value="1"/>
</dbReference>
<dbReference type="PANTHER" id="PTHR30024:SF42">
    <property type="entry name" value="ALIPHATIC SULFONATES-BINDING PROTEIN-RELATED"/>
    <property type="match status" value="1"/>
</dbReference>
<dbReference type="PROSITE" id="PS51257">
    <property type="entry name" value="PROKAR_LIPOPROTEIN"/>
    <property type="match status" value="1"/>
</dbReference>
<comment type="caution">
    <text evidence="3">The sequence shown here is derived from an EMBL/GenBank/DDBJ whole genome shotgun (WGS) entry which is preliminary data.</text>
</comment>
<dbReference type="RefSeq" id="WP_378419620.1">
    <property type="nucleotide sequence ID" value="NZ_JBHSFO010000014.1"/>
</dbReference>
<keyword evidence="1" id="KW-0732">Signal</keyword>
<evidence type="ECO:0000256" key="1">
    <source>
        <dbReference type="SAM" id="SignalP"/>
    </source>
</evidence>
<dbReference type="EMBL" id="JBHSFO010000014">
    <property type="protein sequence ID" value="MFC4605884.1"/>
    <property type="molecule type" value="Genomic_DNA"/>
</dbReference>
<gene>
    <name evidence="3" type="ORF">ACFO6S_19460</name>
</gene>
<feature type="signal peptide" evidence="1">
    <location>
        <begin position="1"/>
        <end position="33"/>
    </location>
</feature>
<dbReference type="InterPro" id="IPR015168">
    <property type="entry name" value="SsuA/THI5"/>
</dbReference>